<evidence type="ECO:0000313" key="1">
    <source>
        <dbReference type="EMBL" id="WGI23636.1"/>
    </source>
</evidence>
<proteinExistence type="predicted"/>
<reference evidence="1" key="1">
    <citation type="submission" date="2023-04" db="EMBL/GenBank/DDBJ databases">
        <title>Complete genome sequence of Halomonas alkaliantarctica MSP3 isolated from marine sediment, Jeju Island.</title>
        <authorList>
            <person name="Park S.-J."/>
        </authorList>
    </citation>
    <scope>NUCLEOTIDE SEQUENCE</scope>
    <source>
        <strain evidence="1">MSP3</strain>
    </source>
</reference>
<name>A0ABY8LGP8_9GAMM</name>
<dbReference type="InterPro" id="IPR004195">
    <property type="entry name" value="Head_decoration_D"/>
</dbReference>
<protein>
    <submittedName>
        <fullName evidence="1">Head decoration protein</fullName>
    </submittedName>
</protein>
<gene>
    <name evidence="1" type="ORF">QEN58_09725</name>
</gene>
<evidence type="ECO:0000313" key="2">
    <source>
        <dbReference type="Proteomes" id="UP001179830"/>
    </source>
</evidence>
<accession>A0ABY8LGP8</accession>
<dbReference type="Gene3D" id="2.40.300.10">
    <property type="entry name" value="Head decoration protein D"/>
    <property type="match status" value="1"/>
</dbReference>
<keyword evidence="2" id="KW-1185">Reference proteome</keyword>
<organism evidence="1 2">
    <name type="scientific">Halomonas alkaliantarctica</name>
    <dbReference type="NCBI Taxonomy" id="232346"/>
    <lineage>
        <taxon>Bacteria</taxon>
        <taxon>Pseudomonadati</taxon>
        <taxon>Pseudomonadota</taxon>
        <taxon>Gammaproteobacteria</taxon>
        <taxon>Oceanospirillales</taxon>
        <taxon>Halomonadaceae</taxon>
        <taxon>Halomonas</taxon>
    </lineage>
</organism>
<dbReference type="Pfam" id="PF02924">
    <property type="entry name" value="HDPD"/>
    <property type="match status" value="1"/>
</dbReference>
<sequence length="117" mass="12042">MSSATQTNHPQMAMMAGDFPRRYATVTIAAGEVLAAGSVLGEVTASEEFKLSAAAAEDGSEKPSVVLWEAVDASEGTVGAEVQLTGDLRAAALTLGEGHTVGSVRKALRPLSLFVHD</sequence>
<dbReference type="Proteomes" id="UP001179830">
    <property type="component" value="Chromosome"/>
</dbReference>
<dbReference type="RefSeq" id="WP_280103496.1">
    <property type="nucleotide sequence ID" value="NZ_CP122961.1"/>
</dbReference>
<dbReference type="EMBL" id="CP122961">
    <property type="protein sequence ID" value="WGI23636.1"/>
    <property type="molecule type" value="Genomic_DNA"/>
</dbReference>